<name>A0A0A7EK22_9GAMM</name>
<protein>
    <submittedName>
        <fullName evidence="1">Uncharacterized protein</fullName>
    </submittedName>
</protein>
<dbReference type="Proteomes" id="UP000030341">
    <property type="component" value="Chromosome 1"/>
</dbReference>
<evidence type="ECO:0000313" key="1">
    <source>
        <dbReference type="EMBL" id="AIY66411.1"/>
    </source>
</evidence>
<dbReference type="HOGENOM" id="CLU_164736_0_0_6"/>
<reference evidence="1 2" key="1">
    <citation type="submission" date="2014-11" db="EMBL/GenBank/DDBJ databases">
        <title>Complete Genome Sequence of Pseudoalteromonas sp. Strain OCN003 Isolated from Kaneohe Bay, Oahu, Hawaii.</title>
        <authorList>
            <person name="Beurmann S."/>
            <person name="Videau P."/>
            <person name="Ushijima B."/>
            <person name="Smith A.M."/>
            <person name="Aeby G.S."/>
            <person name="Callahan S.M."/>
            <person name="Belcaid M."/>
        </authorList>
    </citation>
    <scope>NUCLEOTIDE SEQUENCE [LARGE SCALE GENOMIC DNA]</scope>
    <source>
        <strain evidence="1 2">OCN003</strain>
    </source>
</reference>
<dbReference type="AlphaFoldDB" id="A0A0A7EK22"/>
<keyword evidence="2" id="KW-1185">Reference proteome</keyword>
<sequence>MNISKNDQRVLHVLALGGEIQYSRENGKIHEVICYTNDGLVLSNCTLDVFKRLKSKKLISSKKGQPYRITRLGASSVRSQMFQRF</sequence>
<accession>A0A0A7EK22</accession>
<dbReference type="KEGG" id="pseo:OM33_14060"/>
<dbReference type="OrthoDB" id="7204880at2"/>
<dbReference type="InterPro" id="IPR018654">
    <property type="entry name" value="YjhX_toxin"/>
</dbReference>
<organism evidence="1 2">
    <name type="scientific">Pseudoalteromonas piratica</name>
    <dbReference type="NCBI Taxonomy" id="1348114"/>
    <lineage>
        <taxon>Bacteria</taxon>
        <taxon>Pseudomonadati</taxon>
        <taxon>Pseudomonadota</taxon>
        <taxon>Gammaproteobacteria</taxon>
        <taxon>Alteromonadales</taxon>
        <taxon>Pseudoalteromonadaceae</taxon>
        <taxon>Pseudoalteromonas</taxon>
    </lineage>
</organism>
<evidence type="ECO:0000313" key="2">
    <source>
        <dbReference type="Proteomes" id="UP000030341"/>
    </source>
</evidence>
<gene>
    <name evidence="1" type="ORF">OM33_14060</name>
</gene>
<dbReference type="NCBIfam" id="NF010240">
    <property type="entry name" value="PRK13687.1"/>
    <property type="match status" value="1"/>
</dbReference>
<dbReference type="EMBL" id="CP009888">
    <property type="protein sequence ID" value="AIY66411.1"/>
    <property type="molecule type" value="Genomic_DNA"/>
</dbReference>
<proteinExistence type="predicted"/>
<dbReference type="eggNOG" id="COG3811">
    <property type="taxonomic scope" value="Bacteria"/>
</dbReference>
<dbReference type="Pfam" id="PF09857">
    <property type="entry name" value="YjhX_toxin"/>
    <property type="match status" value="1"/>
</dbReference>